<evidence type="ECO:0000256" key="1">
    <source>
        <dbReference type="SAM" id="SignalP"/>
    </source>
</evidence>
<comment type="caution">
    <text evidence="2">The sequence shown here is derived from an EMBL/GenBank/DDBJ whole genome shotgun (WGS) entry which is preliminary data.</text>
</comment>
<feature type="signal peptide" evidence="1">
    <location>
        <begin position="1"/>
        <end position="20"/>
    </location>
</feature>
<dbReference type="Proteomes" id="UP000414364">
    <property type="component" value="Unassembled WGS sequence"/>
</dbReference>
<evidence type="ECO:0000313" key="3">
    <source>
        <dbReference type="Proteomes" id="UP000414364"/>
    </source>
</evidence>
<name>A0A5P0ZM78_9LACO</name>
<dbReference type="InterPro" id="IPR013320">
    <property type="entry name" value="ConA-like_dom_sf"/>
</dbReference>
<protein>
    <recommendedName>
        <fullName evidence="4">WxL domain-containing protein</fullName>
    </recommendedName>
</protein>
<evidence type="ECO:0000313" key="2">
    <source>
        <dbReference type="EMBL" id="MQS75219.1"/>
    </source>
</evidence>
<keyword evidence="1" id="KW-0732">Signal</keyword>
<dbReference type="Gene3D" id="2.60.120.200">
    <property type="match status" value="1"/>
</dbReference>
<organism evidence="2 3">
    <name type="scientific">Companilactobacillus halodurans</name>
    <dbReference type="NCBI Taxonomy" id="2584183"/>
    <lineage>
        <taxon>Bacteria</taxon>
        <taxon>Bacillati</taxon>
        <taxon>Bacillota</taxon>
        <taxon>Bacilli</taxon>
        <taxon>Lactobacillales</taxon>
        <taxon>Lactobacillaceae</taxon>
        <taxon>Companilactobacillus</taxon>
    </lineage>
</organism>
<sequence length="774" mass="85623">MIIFFSILFIYLVNPNTALADDYQNALDTVPKGLKWSDDDFKKAGFEGNSATIVNSNNPESPDTSVIKVTNGLYQVGGIWSNANNYNYFDIDHDQTASMWLYFGHDKATGGDGMYPGDGMAFVIQNDPRTTDAHSTGTITNKDKSTTKVVPGNGETLGVWGTDWDTKETEPTNIAKNAIQNSVAIEFDTFMDRMTNFNDISGEGVSFDVGTYGQKDTHHIAANYPGEASTYIHHSVTDPTKTVTDPTKKVQNTETNTTKAIDTAKATDSTKEDGTKNYFSLLHLAYTSNINLVDSKWHHLTIHWTKATYNQVSGKMMGKLTYYYDDKNPDGTATNTSKVSTMGVDISKFNTTDGKLHWGFTGATGRYTENNLIAFESLPSFVDAEAQTTIHNDTANKEVPADGHVDTQDKITYNYDLKYIGWTRTWSDIKAKMQIPANMTFSSGEVTYANGLSETIPSSAFSDPQYINYTLQQHLDKDNRTAKISLHGQAAKTSTNQLTVPTAHAHFDGDNLITDTDTTSFIIDPRSITLKSSTPDIIKINKNDSVDIPAQVDYLGNESTKPDYTKMTVYQKINDQDYVPLTTPIAADGSFTLHLDNSQLNESSTPISFYVKDPDDSVGQTNTLSRMIQIGGTVAFGEVSNKVSFKNIYWTSRNQLVPRLDKWNINVIDSRDKGSSWSVQAQASNLINTNKQHTLYGNLVYRENPDSQAIDLTNNVHIASHTKNSDNIETNNIASQWTDQSGILLALNNSNQTSRSGNYTGTINWTLLDSIDNA</sequence>
<dbReference type="AlphaFoldDB" id="A0A5P0ZM78"/>
<accession>A0A5P0ZM78</accession>
<dbReference type="SUPFAM" id="SSF49899">
    <property type="entry name" value="Concanavalin A-like lectins/glucanases"/>
    <property type="match status" value="1"/>
</dbReference>
<proteinExistence type="predicted"/>
<feature type="chain" id="PRO_5024354549" description="WxL domain-containing protein" evidence="1">
    <location>
        <begin position="21"/>
        <end position="774"/>
    </location>
</feature>
<reference evidence="2 3" key="1">
    <citation type="journal article" date="2019" name="Syst. Appl. Microbiol.">
        <title>Polyphasic characterization of two novel Lactobacillus spp. isolated from blown salami packages: Description of Lactobacillus halodurans sp. nov. and Lactobacillus salsicarnum sp. nov.</title>
        <authorList>
            <person name="Schuster J.A."/>
            <person name="Klingl A."/>
            <person name="Vogel R.F."/>
            <person name="Ehrmann M.A."/>
        </authorList>
    </citation>
    <scope>NUCLEOTIDE SEQUENCE [LARGE SCALE GENOMIC DNA]</scope>
    <source>
        <strain evidence="2 3">TMW 1.2172</strain>
    </source>
</reference>
<evidence type="ECO:0008006" key="4">
    <source>
        <dbReference type="Google" id="ProtNLM"/>
    </source>
</evidence>
<dbReference type="EMBL" id="VDFP01000003">
    <property type="protein sequence ID" value="MQS75219.1"/>
    <property type="molecule type" value="Genomic_DNA"/>
</dbReference>
<dbReference type="RefSeq" id="WP_153384632.1">
    <property type="nucleotide sequence ID" value="NZ_VDFP01000003.1"/>
</dbReference>
<gene>
    <name evidence="2" type="ORF">FHL06_02270</name>
</gene>